<keyword evidence="2" id="KW-1185">Reference proteome</keyword>
<name>A0AAW0JS69_QUESU</name>
<sequence length="67" mass="7406">MLIQNVFLETTQILSLEMLVHFIVTHTPLLSLRKLKTILPVTNVAIPVKNLSTNVPSIGIDVATQKV</sequence>
<comment type="caution">
    <text evidence="1">The sequence shown here is derived from an EMBL/GenBank/DDBJ whole genome shotgun (WGS) entry which is preliminary data.</text>
</comment>
<dbReference type="Proteomes" id="UP000237347">
    <property type="component" value="Unassembled WGS sequence"/>
</dbReference>
<evidence type="ECO:0000313" key="2">
    <source>
        <dbReference type="Proteomes" id="UP000237347"/>
    </source>
</evidence>
<evidence type="ECO:0000313" key="1">
    <source>
        <dbReference type="EMBL" id="KAK7829582.1"/>
    </source>
</evidence>
<accession>A0AAW0JS69</accession>
<reference evidence="1 2" key="1">
    <citation type="journal article" date="2018" name="Sci. Data">
        <title>The draft genome sequence of cork oak.</title>
        <authorList>
            <person name="Ramos A.M."/>
            <person name="Usie A."/>
            <person name="Barbosa P."/>
            <person name="Barros P.M."/>
            <person name="Capote T."/>
            <person name="Chaves I."/>
            <person name="Simoes F."/>
            <person name="Abreu I."/>
            <person name="Carrasquinho I."/>
            <person name="Faro C."/>
            <person name="Guimaraes J.B."/>
            <person name="Mendonca D."/>
            <person name="Nobrega F."/>
            <person name="Rodrigues L."/>
            <person name="Saibo N.J.M."/>
            <person name="Varela M.C."/>
            <person name="Egas C."/>
            <person name="Matos J."/>
            <person name="Miguel C.M."/>
            <person name="Oliveira M.M."/>
            <person name="Ricardo C.P."/>
            <person name="Goncalves S."/>
        </authorList>
    </citation>
    <scope>NUCLEOTIDE SEQUENCE [LARGE SCALE GENOMIC DNA]</scope>
    <source>
        <strain evidence="2">cv. HL8</strain>
    </source>
</reference>
<organism evidence="1 2">
    <name type="scientific">Quercus suber</name>
    <name type="common">Cork oak</name>
    <dbReference type="NCBI Taxonomy" id="58331"/>
    <lineage>
        <taxon>Eukaryota</taxon>
        <taxon>Viridiplantae</taxon>
        <taxon>Streptophyta</taxon>
        <taxon>Embryophyta</taxon>
        <taxon>Tracheophyta</taxon>
        <taxon>Spermatophyta</taxon>
        <taxon>Magnoliopsida</taxon>
        <taxon>eudicotyledons</taxon>
        <taxon>Gunneridae</taxon>
        <taxon>Pentapetalae</taxon>
        <taxon>rosids</taxon>
        <taxon>fabids</taxon>
        <taxon>Fagales</taxon>
        <taxon>Fagaceae</taxon>
        <taxon>Quercus</taxon>
    </lineage>
</organism>
<dbReference type="AlphaFoldDB" id="A0AAW0JS69"/>
<proteinExistence type="predicted"/>
<gene>
    <name evidence="1" type="ORF">CFP56_028987</name>
</gene>
<protein>
    <submittedName>
        <fullName evidence="1">Uncharacterized protein</fullName>
    </submittedName>
</protein>
<dbReference type="EMBL" id="PKMF04000478">
    <property type="protein sequence ID" value="KAK7829582.1"/>
    <property type="molecule type" value="Genomic_DNA"/>
</dbReference>